<dbReference type="CDD" id="cd02079">
    <property type="entry name" value="P-type_ATPase_HM"/>
    <property type="match status" value="1"/>
</dbReference>
<evidence type="ECO:0000256" key="12">
    <source>
        <dbReference type="ARBA" id="ARBA00022989"/>
    </source>
</evidence>
<dbReference type="NCBIfam" id="TIGR01525">
    <property type="entry name" value="ATPase-IB_hvy"/>
    <property type="match status" value="1"/>
</dbReference>
<dbReference type="Pfam" id="PF12156">
    <property type="entry name" value="ATPase-cat_bd"/>
    <property type="match status" value="1"/>
</dbReference>
<accession>A0ABS1X4M6</accession>
<dbReference type="Proteomes" id="UP000661077">
    <property type="component" value="Unassembled WGS sequence"/>
</dbReference>
<keyword evidence="7 15" id="KW-0479">Metal-binding</keyword>
<name>A0ABS1X4M6_9GAMM</name>
<evidence type="ECO:0000256" key="6">
    <source>
        <dbReference type="ARBA" id="ARBA00022692"/>
    </source>
</evidence>
<dbReference type="PROSITE" id="PS00154">
    <property type="entry name" value="ATPASE_E1_E2"/>
    <property type="match status" value="1"/>
</dbReference>
<dbReference type="InterPro" id="IPR036412">
    <property type="entry name" value="HAD-like_sf"/>
</dbReference>
<evidence type="ECO:0000259" key="16">
    <source>
        <dbReference type="PROSITE" id="PS50846"/>
    </source>
</evidence>
<keyword evidence="11" id="KW-1278">Translocase</keyword>
<feature type="transmembrane region" description="Helical" evidence="15">
    <location>
        <begin position="758"/>
        <end position="777"/>
    </location>
</feature>
<dbReference type="RefSeq" id="WP_203170284.1">
    <property type="nucleotide sequence ID" value="NZ_JAEVLS010000006.1"/>
</dbReference>
<organism evidence="17 18">
    <name type="scientific">Steroidobacter gossypii</name>
    <dbReference type="NCBI Taxonomy" id="2805490"/>
    <lineage>
        <taxon>Bacteria</taxon>
        <taxon>Pseudomonadati</taxon>
        <taxon>Pseudomonadota</taxon>
        <taxon>Gammaproteobacteria</taxon>
        <taxon>Steroidobacterales</taxon>
        <taxon>Steroidobacteraceae</taxon>
        <taxon>Steroidobacter</taxon>
    </lineage>
</organism>
<dbReference type="EMBL" id="JAEVLS010000006">
    <property type="protein sequence ID" value="MBM0108171.1"/>
    <property type="molecule type" value="Genomic_DNA"/>
</dbReference>
<evidence type="ECO:0000256" key="4">
    <source>
        <dbReference type="ARBA" id="ARBA00022475"/>
    </source>
</evidence>
<evidence type="ECO:0000256" key="3">
    <source>
        <dbReference type="ARBA" id="ARBA00022448"/>
    </source>
</evidence>
<dbReference type="CDD" id="cd00371">
    <property type="entry name" value="HMA"/>
    <property type="match status" value="1"/>
</dbReference>
<keyword evidence="3" id="KW-0813">Transport</keyword>
<dbReference type="SUPFAM" id="SSF81653">
    <property type="entry name" value="Calcium ATPase, transduction domain A"/>
    <property type="match status" value="1"/>
</dbReference>
<comment type="caution">
    <text evidence="17">The sequence shown here is derived from an EMBL/GenBank/DDBJ whole genome shotgun (WGS) entry which is preliminary data.</text>
</comment>
<protein>
    <submittedName>
        <fullName evidence="17">Cadmium-translocating P-type ATPase</fullName>
    </submittedName>
</protein>
<evidence type="ECO:0000256" key="15">
    <source>
        <dbReference type="RuleBase" id="RU362081"/>
    </source>
</evidence>
<proteinExistence type="inferred from homology"/>
<keyword evidence="14 15" id="KW-0472">Membrane</keyword>
<feature type="transmembrane region" description="Helical" evidence="15">
    <location>
        <begin position="454"/>
        <end position="477"/>
    </location>
</feature>
<feature type="transmembrane region" description="Helical" evidence="15">
    <location>
        <begin position="212"/>
        <end position="233"/>
    </location>
</feature>
<feature type="transmembrane region" description="Helical" evidence="15">
    <location>
        <begin position="273"/>
        <end position="291"/>
    </location>
</feature>
<sequence length="821" mass="87313">MNAHVTSCWHCGEPLPATDVVHAHIDGVQRSMCCHGCRAAAEWIEQLGLGDYYRLRTQGALKPAEDLQHHHAAWERFEVAQHVTRDLGDGRRETMLLIDGIRCAACVWLIERALCAAPGVTSVQVNAAAQRARVVWQEPTANLPQILHTLSRTGYRALPLDAQSLDDLRRRESRDALKRLLVAGFGMMQAMMYAAVLYLGGVDALEPATHELFRWLGFLVATPVVLYSAKPFFRGAVRSLRAHQLGMDVPVSLAIGLIYCASLVEALRGGAEVYFDSVSMFVFLLLAGRYLEMRARHRAGDLTDALARITPRFAQRQLADGKLERIGIHELRVGDRVHVSEGGIVPADGVLTNDSCRVDEALLSGESVPVSKQRGDLLIAGSVLVDGTAQLDLKRVGADTELAGIATLVGRAQAERPKLAQAGERAAARFVARVLSLTTLTIVGWSFVDPSRAFSAALAVLVVSCPCAFALAVPAAITRALSVLARRGVLVVKPDAVEALAGASHVVFDKTGTLTEPQLALANIETFDGVPRETALRLAASLARLSVHPAARAIAAAYDDTRFETVADMRSQAGLGISGTVGGRELRLGRADFAAPGVAGRDSSCDEAVVLADDAGPIAMFRLSERLRPNARAMIDTLQGLGLEVAIASGGAEAKVAEIATRLGVREWRARQLPTDKLAWLQALRANGARVIAIGDGVNDAPVLAGADVAIALGSGAELARATSDIVLAGERLDSLPEARAIACQALTILEQNQRWTLFYNLAAMPLAALGFVPPWLAAIGMSLSSLCVILNALRIGHRSATRDTAATVGAPPIASNVSAA</sequence>
<dbReference type="Pfam" id="PF00403">
    <property type="entry name" value="HMA"/>
    <property type="match status" value="1"/>
</dbReference>
<evidence type="ECO:0000256" key="11">
    <source>
        <dbReference type="ARBA" id="ARBA00022967"/>
    </source>
</evidence>
<dbReference type="NCBIfam" id="TIGR01511">
    <property type="entry name" value="ATPase-IB1_Cu"/>
    <property type="match status" value="1"/>
</dbReference>
<evidence type="ECO:0000256" key="10">
    <source>
        <dbReference type="ARBA" id="ARBA00022842"/>
    </source>
</evidence>
<keyword evidence="4 15" id="KW-1003">Cell membrane</keyword>
<evidence type="ECO:0000256" key="5">
    <source>
        <dbReference type="ARBA" id="ARBA00022553"/>
    </source>
</evidence>
<dbReference type="InterPro" id="IPR021993">
    <property type="entry name" value="ATPase-cat-bd"/>
</dbReference>
<dbReference type="PANTHER" id="PTHR43520:SF5">
    <property type="entry name" value="CATION-TRANSPORTING P-TYPE ATPASE-RELATED"/>
    <property type="match status" value="1"/>
</dbReference>
<evidence type="ECO:0000256" key="7">
    <source>
        <dbReference type="ARBA" id="ARBA00022723"/>
    </source>
</evidence>
<keyword evidence="10" id="KW-0460">Magnesium</keyword>
<dbReference type="InterPro" id="IPR001757">
    <property type="entry name" value="P_typ_ATPase"/>
</dbReference>
<feature type="transmembrane region" description="Helical" evidence="15">
    <location>
        <begin position="426"/>
        <end position="448"/>
    </location>
</feature>
<feature type="transmembrane region" description="Helical" evidence="15">
    <location>
        <begin position="180"/>
        <end position="200"/>
    </location>
</feature>
<dbReference type="PRINTS" id="PR00119">
    <property type="entry name" value="CATATPASE"/>
</dbReference>
<evidence type="ECO:0000313" key="17">
    <source>
        <dbReference type="EMBL" id="MBM0108171.1"/>
    </source>
</evidence>
<dbReference type="Gene3D" id="2.70.150.10">
    <property type="entry name" value="Calcium-transporting ATPase, cytoplasmic transduction domain A"/>
    <property type="match status" value="1"/>
</dbReference>
<dbReference type="InterPro" id="IPR036163">
    <property type="entry name" value="HMA_dom_sf"/>
</dbReference>
<dbReference type="Gene3D" id="3.40.50.1000">
    <property type="entry name" value="HAD superfamily/HAD-like"/>
    <property type="match status" value="1"/>
</dbReference>
<keyword evidence="13" id="KW-0406">Ion transport</keyword>
<comment type="subcellular location">
    <subcellularLocation>
        <location evidence="1">Cell membrane</location>
        <topology evidence="1">Multi-pass membrane protein</topology>
    </subcellularLocation>
</comment>
<dbReference type="InterPro" id="IPR008250">
    <property type="entry name" value="ATPase_P-typ_transduc_dom_A_sf"/>
</dbReference>
<evidence type="ECO:0000256" key="9">
    <source>
        <dbReference type="ARBA" id="ARBA00022840"/>
    </source>
</evidence>
<dbReference type="InterPro" id="IPR059000">
    <property type="entry name" value="ATPase_P-type_domA"/>
</dbReference>
<dbReference type="Pfam" id="PF00702">
    <property type="entry name" value="Hydrolase"/>
    <property type="match status" value="1"/>
</dbReference>
<dbReference type="InterPro" id="IPR023299">
    <property type="entry name" value="ATPase_P-typ_cyto_dom_N"/>
</dbReference>
<keyword evidence="18" id="KW-1185">Reference proteome</keyword>
<dbReference type="SUPFAM" id="SSF56784">
    <property type="entry name" value="HAD-like"/>
    <property type="match status" value="1"/>
</dbReference>
<dbReference type="PANTHER" id="PTHR43520">
    <property type="entry name" value="ATP7, ISOFORM B"/>
    <property type="match status" value="1"/>
</dbReference>
<evidence type="ECO:0000256" key="13">
    <source>
        <dbReference type="ARBA" id="ARBA00023065"/>
    </source>
</evidence>
<dbReference type="SUPFAM" id="SSF55008">
    <property type="entry name" value="HMA, heavy metal-associated domain"/>
    <property type="match status" value="1"/>
</dbReference>
<dbReference type="NCBIfam" id="TIGR01512">
    <property type="entry name" value="ATPase-IB2_Cd"/>
    <property type="match status" value="1"/>
</dbReference>
<dbReference type="InterPro" id="IPR023214">
    <property type="entry name" value="HAD_sf"/>
</dbReference>
<dbReference type="SUPFAM" id="SSF81665">
    <property type="entry name" value="Calcium ATPase, transmembrane domain M"/>
    <property type="match status" value="1"/>
</dbReference>
<keyword evidence="5" id="KW-0597">Phosphoprotein</keyword>
<dbReference type="InterPro" id="IPR006121">
    <property type="entry name" value="HMA_dom"/>
</dbReference>
<reference evidence="17 18" key="1">
    <citation type="journal article" date="2021" name="Int. J. Syst. Evol. Microbiol.">
        <title>Steroidobacter gossypii sp. nov., isolated from soil of cotton cropping field.</title>
        <authorList>
            <person name="Huang R."/>
            <person name="Yang S."/>
            <person name="Zhen C."/>
            <person name="Liu W."/>
        </authorList>
    </citation>
    <scope>NUCLEOTIDE SEQUENCE [LARGE SCALE GENOMIC DNA]</scope>
    <source>
        <strain evidence="17 18">S1-65</strain>
    </source>
</reference>
<dbReference type="Pfam" id="PF00122">
    <property type="entry name" value="E1-E2_ATPase"/>
    <property type="match status" value="1"/>
</dbReference>
<dbReference type="InterPro" id="IPR027256">
    <property type="entry name" value="P-typ_ATPase_IB"/>
</dbReference>
<evidence type="ECO:0000256" key="1">
    <source>
        <dbReference type="ARBA" id="ARBA00004651"/>
    </source>
</evidence>
<evidence type="ECO:0000256" key="2">
    <source>
        <dbReference type="ARBA" id="ARBA00006024"/>
    </source>
</evidence>
<feature type="transmembrane region" description="Helical" evidence="15">
    <location>
        <begin position="245"/>
        <end position="267"/>
    </location>
</feature>
<dbReference type="PROSITE" id="PS50846">
    <property type="entry name" value="HMA_2"/>
    <property type="match status" value="1"/>
</dbReference>
<gene>
    <name evidence="17" type="primary">cadA</name>
    <name evidence="17" type="ORF">JM946_25850</name>
</gene>
<keyword evidence="12 15" id="KW-1133">Transmembrane helix</keyword>
<dbReference type="Gene3D" id="3.40.1110.10">
    <property type="entry name" value="Calcium-transporting ATPase, cytoplasmic domain N"/>
    <property type="match status" value="1"/>
</dbReference>
<dbReference type="Gene3D" id="3.30.70.100">
    <property type="match status" value="1"/>
</dbReference>
<feature type="domain" description="HMA" evidence="16">
    <location>
        <begin position="92"/>
        <end position="158"/>
    </location>
</feature>
<evidence type="ECO:0000256" key="14">
    <source>
        <dbReference type="ARBA" id="ARBA00023136"/>
    </source>
</evidence>
<comment type="similarity">
    <text evidence="2 15">Belongs to the cation transport ATPase (P-type) (TC 3.A.3) family. Type IB subfamily.</text>
</comment>
<evidence type="ECO:0000313" key="18">
    <source>
        <dbReference type="Proteomes" id="UP000661077"/>
    </source>
</evidence>
<evidence type="ECO:0000256" key="8">
    <source>
        <dbReference type="ARBA" id="ARBA00022741"/>
    </source>
</evidence>
<dbReference type="InterPro" id="IPR023298">
    <property type="entry name" value="ATPase_P-typ_TM_dom_sf"/>
</dbReference>
<keyword evidence="8 15" id="KW-0547">Nucleotide-binding</keyword>
<keyword evidence="9 15" id="KW-0067">ATP-binding</keyword>
<dbReference type="InterPro" id="IPR018303">
    <property type="entry name" value="ATPase_P-typ_P_site"/>
</dbReference>
<keyword evidence="6 15" id="KW-0812">Transmembrane</keyword>
<dbReference type="NCBIfam" id="TIGR01494">
    <property type="entry name" value="ATPase_P-type"/>
    <property type="match status" value="1"/>
</dbReference>